<dbReference type="HAMAP" id="MF_00736">
    <property type="entry name" value="Ribosomal_uL11"/>
    <property type="match status" value="1"/>
</dbReference>
<evidence type="ECO:0000259" key="7">
    <source>
        <dbReference type="Pfam" id="PF00298"/>
    </source>
</evidence>
<dbReference type="InterPro" id="IPR036796">
    <property type="entry name" value="Ribosomal_uL11_N_sf"/>
</dbReference>
<evidence type="ECO:0000256" key="2">
    <source>
        <dbReference type="ARBA" id="ARBA00022980"/>
    </source>
</evidence>
<dbReference type="InterPro" id="IPR036769">
    <property type="entry name" value="Ribosomal_uL11_C_sf"/>
</dbReference>
<name>K2AV67_9BACT</name>
<dbReference type="AlphaFoldDB" id="K2AV67"/>
<gene>
    <name evidence="4" type="primary">rplK</name>
    <name evidence="9" type="ORF">ACD_49C00096G0001</name>
</gene>
<dbReference type="PANTHER" id="PTHR11661:SF1">
    <property type="entry name" value="LARGE RIBOSOMAL SUBUNIT PROTEIN UL11M"/>
    <property type="match status" value="1"/>
</dbReference>
<evidence type="ECO:0000256" key="1">
    <source>
        <dbReference type="ARBA" id="ARBA00010537"/>
    </source>
</evidence>
<evidence type="ECO:0000259" key="8">
    <source>
        <dbReference type="Pfam" id="PF03946"/>
    </source>
</evidence>
<dbReference type="EMBL" id="AMFJ01021682">
    <property type="protein sequence ID" value="EKD65752.1"/>
    <property type="molecule type" value="Genomic_DNA"/>
</dbReference>
<dbReference type="GO" id="GO:0006412">
    <property type="term" value="P:translation"/>
    <property type="evidence" value="ECO:0007669"/>
    <property type="project" value="UniProtKB-UniRule"/>
</dbReference>
<dbReference type="CDD" id="cd00349">
    <property type="entry name" value="Ribosomal_L11"/>
    <property type="match status" value="1"/>
</dbReference>
<dbReference type="InterPro" id="IPR000911">
    <property type="entry name" value="Ribosomal_uL11"/>
</dbReference>
<accession>K2AV67</accession>
<comment type="similarity">
    <text evidence="1 4 5">Belongs to the universal ribosomal protein uL11 family.</text>
</comment>
<keyword evidence="4 6" id="KW-0694">RNA-binding</keyword>
<dbReference type="SMART" id="SM00649">
    <property type="entry name" value="RL11"/>
    <property type="match status" value="1"/>
</dbReference>
<keyword evidence="3 4" id="KW-0687">Ribonucleoprotein</keyword>
<organism evidence="9">
    <name type="scientific">uncultured bacterium</name>
    <name type="common">gcode 4</name>
    <dbReference type="NCBI Taxonomy" id="1234023"/>
    <lineage>
        <taxon>Bacteria</taxon>
        <taxon>environmental samples</taxon>
    </lineage>
</organism>
<dbReference type="NCBIfam" id="TIGR01632">
    <property type="entry name" value="L11_bact"/>
    <property type="match status" value="1"/>
</dbReference>
<keyword evidence="4 6" id="KW-0699">rRNA-binding</keyword>
<dbReference type="Gene3D" id="3.30.1550.10">
    <property type="entry name" value="Ribosomal protein L11/L12, N-terminal domain"/>
    <property type="match status" value="1"/>
</dbReference>
<evidence type="ECO:0000256" key="6">
    <source>
        <dbReference type="RuleBase" id="RU003979"/>
    </source>
</evidence>
<comment type="function">
    <text evidence="4 6">Forms part of the ribosomal stalk which helps the ribosome interact with GTP-bound translation factors.</text>
</comment>
<dbReference type="InterPro" id="IPR006519">
    <property type="entry name" value="Ribosomal_uL11_bac-typ"/>
</dbReference>
<dbReference type="PANTHER" id="PTHR11661">
    <property type="entry name" value="60S RIBOSOMAL PROTEIN L12"/>
    <property type="match status" value="1"/>
</dbReference>
<keyword evidence="4 6" id="KW-0488">Methylation</keyword>
<comment type="PTM">
    <text evidence="4 6">One or more lysine residues are methylated.</text>
</comment>
<dbReference type="SUPFAM" id="SSF46906">
    <property type="entry name" value="Ribosomal protein L11, C-terminal domain"/>
    <property type="match status" value="1"/>
</dbReference>
<evidence type="ECO:0000313" key="9">
    <source>
        <dbReference type="EMBL" id="EKD65752.1"/>
    </source>
</evidence>
<sequence length="145" mass="15849">MAPKKKPSKVVKLQLKAGMANPAPPVGTALGPTGIQIAEFCKQFNEATRDRMGMVLPTIINIYEDRSFDFYTKQPPVTYLIKTELNLKSGSKLPHKDKVANLTVDQLKKIAALKMVDLNAHDEAHAMSIIAGSARSMGITSDLKK</sequence>
<dbReference type="InterPro" id="IPR020784">
    <property type="entry name" value="Ribosomal_uL11_N"/>
</dbReference>
<feature type="domain" description="Large ribosomal subunit protein uL11 C-terminal" evidence="7">
    <location>
        <begin position="73"/>
        <end position="140"/>
    </location>
</feature>
<dbReference type="GO" id="GO:0022625">
    <property type="term" value="C:cytosolic large ribosomal subunit"/>
    <property type="evidence" value="ECO:0007669"/>
    <property type="project" value="TreeGrafter"/>
</dbReference>
<dbReference type="Pfam" id="PF03946">
    <property type="entry name" value="Ribosomal_L11_N"/>
    <property type="match status" value="1"/>
</dbReference>
<dbReference type="GO" id="GO:0070180">
    <property type="term" value="F:large ribosomal subunit rRNA binding"/>
    <property type="evidence" value="ECO:0007669"/>
    <property type="project" value="UniProtKB-UniRule"/>
</dbReference>
<reference evidence="9" key="1">
    <citation type="journal article" date="2012" name="Science">
        <title>Fermentation, hydrogen, and sulfur metabolism in multiple uncultivated bacterial phyla.</title>
        <authorList>
            <person name="Wrighton K.C."/>
            <person name="Thomas B.C."/>
            <person name="Sharon I."/>
            <person name="Miller C.S."/>
            <person name="Castelle C.J."/>
            <person name="VerBerkmoes N.C."/>
            <person name="Wilkins M.J."/>
            <person name="Hettich R.L."/>
            <person name="Lipton M.S."/>
            <person name="Williams K.H."/>
            <person name="Long P.E."/>
            <person name="Banfield J.F."/>
        </authorList>
    </citation>
    <scope>NUCLEOTIDE SEQUENCE [LARGE SCALE GENOMIC DNA]</scope>
</reference>
<comment type="caution">
    <text evidence="9">The sequence shown here is derived from an EMBL/GenBank/DDBJ whole genome shotgun (WGS) entry which is preliminary data.</text>
</comment>
<dbReference type="InterPro" id="IPR020783">
    <property type="entry name" value="Ribosomal_uL11_C"/>
</dbReference>
<feature type="domain" description="Large ribosomal subunit protein uL11 N-terminal" evidence="8">
    <location>
        <begin position="11"/>
        <end position="68"/>
    </location>
</feature>
<dbReference type="SUPFAM" id="SSF54747">
    <property type="entry name" value="Ribosomal L11/L12e N-terminal domain"/>
    <property type="match status" value="1"/>
</dbReference>
<keyword evidence="2 4" id="KW-0689">Ribosomal protein</keyword>
<dbReference type="Pfam" id="PF00298">
    <property type="entry name" value="Ribosomal_L11"/>
    <property type="match status" value="1"/>
</dbReference>
<evidence type="ECO:0000256" key="5">
    <source>
        <dbReference type="RuleBase" id="RU003978"/>
    </source>
</evidence>
<dbReference type="GO" id="GO:0003735">
    <property type="term" value="F:structural constituent of ribosome"/>
    <property type="evidence" value="ECO:0007669"/>
    <property type="project" value="InterPro"/>
</dbReference>
<proteinExistence type="inferred from homology"/>
<protein>
    <recommendedName>
        <fullName evidence="4">Large ribosomal subunit protein uL11</fullName>
    </recommendedName>
</protein>
<comment type="subunit">
    <text evidence="4">Part of the ribosomal stalk of the 50S ribosomal subunit. Interacts with L10 and the large rRNA to form the base of the stalk. L10 forms an elongated spine to which L12 dimers bind in a sequential fashion forming a multimeric L10(L12)X complex.</text>
</comment>
<evidence type="ECO:0000256" key="3">
    <source>
        <dbReference type="ARBA" id="ARBA00023274"/>
    </source>
</evidence>
<evidence type="ECO:0000256" key="4">
    <source>
        <dbReference type="HAMAP-Rule" id="MF_00736"/>
    </source>
</evidence>
<dbReference type="Gene3D" id="1.10.10.250">
    <property type="entry name" value="Ribosomal protein L11, C-terminal domain"/>
    <property type="match status" value="1"/>
</dbReference>